<feature type="transmembrane region" description="Helical" evidence="7">
    <location>
        <begin position="434"/>
        <end position="452"/>
    </location>
</feature>
<evidence type="ECO:0000256" key="1">
    <source>
        <dbReference type="ARBA" id="ARBA00004141"/>
    </source>
</evidence>
<dbReference type="PRINTS" id="PR01035">
    <property type="entry name" value="TCRTETA"/>
</dbReference>
<feature type="transmembrane region" description="Helical" evidence="7">
    <location>
        <begin position="62"/>
        <end position="84"/>
    </location>
</feature>
<proteinExistence type="predicted"/>
<dbReference type="PANTHER" id="PTHR23504:SF15">
    <property type="entry name" value="MAJOR FACILITATOR SUPERFAMILY (MFS) PROFILE DOMAIN-CONTAINING PROTEIN"/>
    <property type="match status" value="1"/>
</dbReference>
<dbReference type="Pfam" id="PF07690">
    <property type="entry name" value="MFS_1"/>
    <property type="match status" value="2"/>
</dbReference>
<feature type="transmembrane region" description="Helical" evidence="7">
    <location>
        <begin position="198"/>
        <end position="220"/>
    </location>
</feature>
<keyword evidence="3 7" id="KW-0812">Transmembrane</keyword>
<sequence length="517" mass="56214">MNEAAQKTRQDGQGNRVPHGIPVKQNLLLISFVCVAEPFSSVILLPFIYFMVKDFGYEESEIGSHAGIITSAFFVVQMFSTPMWCFISDRLGRKPCLIFGLFGTAVSMTLFGLSESLPWAITTRAVCGLLNGNLAIARTMVGELAAATGIEKGRAFSLFGFCVGIGWMLGPFIGGSLANPSENLNFHGPGRLFDQYPWLLPCLFSAIYNLVVGAACISLLTETVNLTVSPAINTPLPEQIEHGETQPLLSGTTRSSPSASRRDPNDTPTQSETEVVSMNSRKIQFLTLLSSMFYFIHIISFDELYALFAASSMSDGIGLSFRSTDIAKSLSVAGPAMIGALLLFPALHRRFSSVPLYASSSALFVVLYPAFSLAPLVGKSVAGLETMWTCLIILIILRYGAMVIGLASLQVLVNDIVKPRERAFMNGLAQSVGSLARAIGPSLGGFTWSWSLKSGLGPPLDFHATFLLLSVLSLAQIVTVARFLPQEEIDKAMKIWEREEYEHVRKQASDQERSNAH</sequence>
<protein>
    <submittedName>
        <fullName evidence="9">Peptide/nitrate transporter-like protein</fullName>
    </submittedName>
</protein>
<feature type="transmembrane region" description="Helical" evidence="7">
    <location>
        <begin position="158"/>
        <end position="178"/>
    </location>
</feature>
<evidence type="ECO:0000256" key="5">
    <source>
        <dbReference type="ARBA" id="ARBA00023136"/>
    </source>
</evidence>
<evidence type="ECO:0000256" key="7">
    <source>
        <dbReference type="SAM" id="Phobius"/>
    </source>
</evidence>
<evidence type="ECO:0000313" key="9">
    <source>
        <dbReference type="EMBL" id="KFH45343.1"/>
    </source>
</evidence>
<dbReference type="GO" id="GO:0016020">
    <property type="term" value="C:membrane"/>
    <property type="evidence" value="ECO:0007669"/>
    <property type="project" value="UniProtKB-SubCell"/>
</dbReference>
<evidence type="ECO:0000256" key="6">
    <source>
        <dbReference type="SAM" id="MobiDB-lite"/>
    </source>
</evidence>
<dbReference type="InterPro" id="IPR020846">
    <property type="entry name" value="MFS_dom"/>
</dbReference>
<dbReference type="EMBL" id="JPKY01000033">
    <property type="protein sequence ID" value="KFH45343.1"/>
    <property type="molecule type" value="Genomic_DNA"/>
</dbReference>
<dbReference type="GO" id="GO:0022857">
    <property type="term" value="F:transmembrane transporter activity"/>
    <property type="evidence" value="ECO:0007669"/>
    <property type="project" value="InterPro"/>
</dbReference>
<feature type="transmembrane region" description="Helical" evidence="7">
    <location>
        <begin position="464"/>
        <end position="484"/>
    </location>
</feature>
<dbReference type="HOGENOM" id="CLU_001265_54_5_1"/>
<dbReference type="Gene3D" id="1.20.1250.20">
    <property type="entry name" value="MFS general substrate transporter like domains"/>
    <property type="match status" value="1"/>
</dbReference>
<dbReference type="CDD" id="cd17330">
    <property type="entry name" value="MFS_SLC46_TetA_like"/>
    <property type="match status" value="1"/>
</dbReference>
<gene>
    <name evidence="9" type="ORF">ACRE_038180</name>
</gene>
<keyword evidence="5 7" id="KW-0472">Membrane</keyword>
<name>A0A086T7L1_HAPC1</name>
<feature type="transmembrane region" description="Helical" evidence="7">
    <location>
        <begin position="354"/>
        <end position="374"/>
    </location>
</feature>
<dbReference type="Proteomes" id="UP000029964">
    <property type="component" value="Unassembled WGS sequence"/>
</dbReference>
<evidence type="ECO:0000256" key="3">
    <source>
        <dbReference type="ARBA" id="ARBA00022692"/>
    </source>
</evidence>
<feature type="region of interest" description="Disordered" evidence="6">
    <location>
        <begin position="240"/>
        <end position="275"/>
    </location>
</feature>
<feature type="transmembrane region" description="Helical" evidence="7">
    <location>
        <begin position="285"/>
        <end position="306"/>
    </location>
</feature>
<feature type="transmembrane region" description="Helical" evidence="7">
    <location>
        <begin position="386"/>
        <end position="413"/>
    </location>
</feature>
<comment type="caution">
    <text evidence="9">The sequence shown here is derived from an EMBL/GenBank/DDBJ whole genome shotgun (WGS) entry which is preliminary data.</text>
</comment>
<evidence type="ECO:0000259" key="8">
    <source>
        <dbReference type="PROSITE" id="PS50850"/>
    </source>
</evidence>
<feature type="transmembrane region" description="Helical" evidence="7">
    <location>
        <begin position="326"/>
        <end position="347"/>
    </location>
</feature>
<keyword evidence="2" id="KW-0813">Transport</keyword>
<dbReference type="SUPFAM" id="SSF103473">
    <property type="entry name" value="MFS general substrate transporter"/>
    <property type="match status" value="1"/>
</dbReference>
<feature type="compositionally biased region" description="Polar residues" evidence="6">
    <location>
        <begin position="266"/>
        <end position="275"/>
    </location>
</feature>
<dbReference type="InterPro" id="IPR011701">
    <property type="entry name" value="MFS"/>
</dbReference>
<dbReference type="AlphaFoldDB" id="A0A086T7L1"/>
<feature type="compositionally biased region" description="Polar residues" evidence="6">
    <location>
        <begin position="247"/>
        <end position="259"/>
    </location>
</feature>
<dbReference type="InterPro" id="IPR001958">
    <property type="entry name" value="Tet-R_TetA/multi-R_MdtG-like"/>
</dbReference>
<accession>A0A086T7L1</accession>
<dbReference type="PROSITE" id="PS50850">
    <property type="entry name" value="MFS"/>
    <property type="match status" value="1"/>
</dbReference>
<dbReference type="OrthoDB" id="5233204at2759"/>
<reference evidence="10" key="1">
    <citation type="journal article" date="2014" name="Genome Announc.">
        <title>Genome sequence and annotation of Acremonium chrysogenum, producer of the beta-lactam antibiotic cephalosporin C.</title>
        <authorList>
            <person name="Terfehr D."/>
            <person name="Dahlmann T.A."/>
            <person name="Specht T."/>
            <person name="Zadra I."/>
            <person name="Kuernsteiner H."/>
            <person name="Kueck U."/>
        </authorList>
    </citation>
    <scope>NUCLEOTIDE SEQUENCE [LARGE SCALE GENOMIC DNA]</scope>
    <source>
        <strain evidence="10">ATCC 11550 / CBS 779.69 / DSM 880 / IAM 14645 / JCM 23072 / IMI 49137</strain>
    </source>
</reference>
<organism evidence="9 10">
    <name type="scientific">Hapsidospora chrysogenum (strain ATCC 11550 / CBS 779.69 / DSM 880 / IAM 14645 / JCM 23072 / IMI 49137)</name>
    <name type="common">Acremonium chrysogenum</name>
    <dbReference type="NCBI Taxonomy" id="857340"/>
    <lineage>
        <taxon>Eukaryota</taxon>
        <taxon>Fungi</taxon>
        <taxon>Dikarya</taxon>
        <taxon>Ascomycota</taxon>
        <taxon>Pezizomycotina</taxon>
        <taxon>Sordariomycetes</taxon>
        <taxon>Hypocreomycetidae</taxon>
        <taxon>Hypocreales</taxon>
        <taxon>Bionectriaceae</taxon>
        <taxon>Hapsidospora</taxon>
    </lineage>
</organism>
<feature type="transmembrane region" description="Helical" evidence="7">
    <location>
        <begin position="27"/>
        <end position="50"/>
    </location>
</feature>
<evidence type="ECO:0000313" key="10">
    <source>
        <dbReference type="Proteomes" id="UP000029964"/>
    </source>
</evidence>
<evidence type="ECO:0000256" key="2">
    <source>
        <dbReference type="ARBA" id="ARBA00022448"/>
    </source>
</evidence>
<feature type="transmembrane region" description="Helical" evidence="7">
    <location>
        <begin position="119"/>
        <end position="137"/>
    </location>
</feature>
<evidence type="ECO:0000256" key="4">
    <source>
        <dbReference type="ARBA" id="ARBA00022989"/>
    </source>
</evidence>
<comment type="subcellular location">
    <subcellularLocation>
        <location evidence="1">Membrane</location>
        <topology evidence="1">Multi-pass membrane protein</topology>
    </subcellularLocation>
</comment>
<dbReference type="InterPro" id="IPR036259">
    <property type="entry name" value="MFS_trans_sf"/>
</dbReference>
<dbReference type="PANTHER" id="PTHR23504">
    <property type="entry name" value="MAJOR FACILITATOR SUPERFAMILY DOMAIN-CONTAINING PROTEIN 10"/>
    <property type="match status" value="1"/>
</dbReference>
<keyword evidence="4 7" id="KW-1133">Transmembrane helix</keyword>
<feature type="domain" description="Major facilitator superfamily (MFS) profile" evidence="8">
    <location>
        <begin position="26"/>
        <end position="488"/>
    </location>
</feature>
<feature type="transmembrane region" description="Helical" evidence="7">
    <location>
        <begin position="96"/>
        <end position="113"/>
    </location>
</feature>
<keyword evidence="10" id="KW-1185">Reference proteome</keyword>